<keyword evidence="11" id="KW-1185">Reference proteome</keyword>
<dbReference type="GO" id="GO:0004540">
    <property type="term" value="F:RNA nuclease activity"/>
    <property type="evidence" value="ECO:0007669"/>
    <property type="project" value="InterPro"/>
</dbReference>
<evidence type="ECO:0000259" key="9">
    <source>
        <dbReference type="Pfam" id="PF01850"/>
    </source>
</evidence>
<dbReference type="SUPFAM" id="SSF88723">
    <property type="entry name" value="PIN domain-like"/>
    <property type="match status" value="1"/>
</dbReference>
<evidence type="ECO:0000313" key="10">
    <source>
        <dbReference type="EMBL" id="BAZ94607.1"/>
    </source>
</evidence>
<dbReference type="Gene3D" id="3.40.50.1010">
    <property type="entry name" value="5'-nuclease"/>
    <property type="match status" value="1"/>
</dbReference>
<comment type="similarity">
    <text evidence="7 8">Belongs to the PINc/VapC protein family.</text>
</comment>
<evidence type="ECO:0000256" key="3">
    <source>
        <dbReference type="ARBA" id="ARBA00022722"/>
    </source>
</evidence>
<evidence type="ECO:0000256" key="5">
    <source>
        <dbReference type="ARBA" id="ARBA00022801"/>
    </source>
</evidence>
<evidence type="ECO:0000256" key="8">
    <source>
        <dbReference type="HAMAP-Rule" id="MF_00265"/>
    </source>
</evidence>
<sequence>MNVVDSSGWLEYFADAPNADFFSAAILDTEKLLVPSISLLEVFKRVCQQRDENAALSAIALMRQGEIIDLDGDLALTAAKLGIDHKLPLADSVILACARVHNATLWTQDADFEGLKQVKYIPKRS</sequence>
<proteinExistence type="inferred from homology"/>
<dbReference type="Proteomes" id="UP000218765">
    <property type="component" value="Chromosome"/>
</dbReference>
<dbReference type="AlphaFoldDB" id="A0A1Z4VSJ5"/>
<dbReference type="EC" id="3.1.-.-" evidence="8"/>
<dbReference type="OrthoDB" id="199285at2"/>
<keyword evidence="5 8" id="KW-0378">Hydrolase</keyword>
<keyword evidence="4 8" id="KW-0479">Metal-binding</keyword>
<dbReference type="PANTHER" id="PTHR33653">
    <property type="entry name" value="RIBONUCLEASE VAPC2"/>
    <property type="match status" value="1"/>
</dbReference>
<keyword evidence="3 8" id="KW-0540">Nuclease</keyword>
<dbReference type="GO" id="GO:0000287">
    <property type="term" value="F:magnesium ion binding"/>
    <property type="evidence" value="ECO:0007669"/>
    <property type="project" value="UniProtKB-UniRule"/>
</dbReference>
<dbReference type="KEGG" id="ttc:FOKN1_2230"/>
<evidence type="ECO:0000313" key="11">
    <source>
        <dbReference type="Proteomes" id="UP000218765"/>
    </source>
</evidence>
<dbReference type="GO" id="GO:0016787">
    <property type="term" value="F:hydrolase activity"/>
    <property type="evidence" value="ECO:0007669"/>
    <property type="project" value="UniProtKB-KW"/>
</dbReference>
<organism evidence="10 11">
    <name type="scientific">Thiohalobacter thiocyanaticus</name>
    <dbReference type="NCBI Taxonomy" id="585455"/>
    <lineage>
        <taxon>Bacteria</taxon>
        <taxon>Pseudomonadati</taxon>
        <taxon>Pseudomonadota</taxon>
        <taxon>Gammaproteobacteria</taxon>
        <taxon>Thiohalobacterales</taxon>
        <taxon>Thiohalobacteraceae</taxon>
        <taxon>Thiohalobacter</taxon>
    </lineage>
</organism>
<keyword evidence="8" id="KW-0800">Toxin</keyword>
<feature type="binding site" evidence="8">
    <location>
        <position position="91"/>
    </location>
    <ligand>
        <name>Mg(2+)</name>
        <dbReference type="ChEBI" id="CHEBI:18420"/>
    </ligand>
</feature>
<keyword evidence="2 8" id="KW-1277">Toxin-antitoxin system</keyword>
<gene>
    <name evidence="8" type="primary">vapC</name>
    <name evidence="10" type="ORF">FOKN1_2230</name>
</gene>
<dbReference type="Pfam" id="PF01850">
    <property type="entry name" value="PIN"/>
    <property type="match status" value="1"/>
</dbReference>
<dbReference type="PANTHER" id="PTHR33653:SF1">
    <property type="entry name" value="RIBONUCLEASE VAPC2"/>
    <property type="match status" value="1"/>
</dbReference>
<dbReference type="InterPro" id="IPR002716">
    <property type="entry name" value="PIN_dom"/>
</dbReference>
<dbReference type="InterPro" id="IPR050556">
    <property type="entry name" value="Type_II_TA_system_RNase"/>
</dbReference>
<evidence type="ECO:0000256" key="6">
    <source>
        <dbReference type="ARBA" id="ARBA00022842"/>
    </source>
</evidence>
<name>A0A1Z4VSJ5_9GAMM</name>
<dbReference type="CDD" id="cd18686">
    <property type="entry name" value="PIN_VapC-like"/>
    <property type="match status" value="1"/>
</dbReference>
<feature type="domain" description="PIN" evidence="9">
    <location>
        <begin position="3"/>
        <end position="113"/>
    </location>
</feature>
<evidence type="ECO:0000256" key="2">
    <source>
        <dbReference type="ARBA" id="ARBA00022649"/>
    </source>
</evidence>
<dbReference type="EMBL" id="AP018052">
    <property type="protein sequence ID" value="BAZ94607.1"/>
    <property type="molecule type" value="Genomic_DNA"/>
</dbReference>
<dbReference type="GO" id="GO:0090729">
    <property type="term" value="F:toxin activity"/>
    <property type="evidence" value="ECO:0007669"/>
    <property type="project" value="UniProtKB-KW"/>
</dbReference>
<dbReference type="InterPro" id="IPR022907">
    <property type="entry name" value="VapC_family"/>
</dbReference>
<dbReference type="HAMAP" id="MF_00265">
    <property type="entry name" value="VapC_Nob1"/>
    <property type="match status" value="1"/>
</dbReference>
<keyword evidence="6 8" id="KW-0460">Magnesium</keyword>
<accession>A0A1Z4VSJ5</accession>
<evidence type="ECO:0000256" key="4">
    <source>
        <dbReference type="ARBA" id="ARBA00022723"/>
    </source>
</evidence>
<evidence type="ECO:0000256" key="7">
    <source>
        <dbReference type="ARBA" id="ARBA00038093"/>
    </source>
</evidence>
<reference evidence="10 11" key="1">
    <citation type="submission" date="2017-05" db="EMBL/GenBank/DDBJ databases">
        <title>Thiocyanate degradation by Thiohalobacter thiocyanaticus FOKN1.</title>
        <authorList>
            <person name="Oshiki M."/>
            <person name="Fukushima T."/>
            <person name="Kawano S."/>
            <person name="Nakagawa J."/>
        </authorList>
    </citation>
    <scope>NUCLEOTIDE SEQUENCE [LARGE SCALE GENOMIC DNA]</scope>
    <source>
        <strain evidence="10 11">FOKN1</strain>
    </source>
</reference>
<evidence type="ECO:0000256" key="1">
    <source>
        <dbReference type="ARBA" id="ARBA00001946"/>
    </source>
</evidence>
<feature type="binding site" evidence="8">
    <location>
        <position position="5"/>
    </location>
    <ligand>
        <name>Mg(2+)</name>
        <dbReference type="ChEBI" id="CHEBI:18420"/>
    </ligand>
</feature>
<comment type="function">
    <text evidence="8">Toxic component of a toxin-antitoxin (TA) system. An RNase.</text>
</comment>
<comment type="cofactor">
    <cofactor evidence="1 8">
        <name>Mg(2+)</name>
        <dbReference type="ChEBI" id="CHEBI:18420"/>
    </cofactor>
</comment>
<dbReference type="RefSeq" id="WP_096366679.1">
    <property type="nucleotide sequence ID" value="NZ_AP018052.1"/>
</dbReference>
<protein>
    <recommendedName>
        <fullName evidence="8">Ribonuclease VapC</fullName>
        <shortName evidence="8">RNase VapC</shortName>
        <ecNumber evidence="8">3.1.-.-</ecNumber>
    </recommendedName>
    <alternativeName>
        <fullName evidence="8">Toxin VapC</fullName>
    </alternativeName>
</protein>
<dbReference type="InterPro" id="IPR029060">
    <property type="entry name" value="PIN-like_dom_sf"/>
</dbReference>